<evidence type="ECO:0000313" key="2">
    <source>
        <dbReference type="Proteomes" id="UP000190121"/>
    </source>
</evidence>
<dbReference type="AlphaFoldDB" id="A0A1T4M478"/>
<dbReference type="EMBL" id="FUXE01000005">
    <property type="protein sequence ID" value="SJZ61721.1"/>
    <property type="molecule type" value="Genomic_DNA"/>
</dbReference>
<proteinExistence type="predicted"/>
<dbReference type="Pfam" id="PF02620">
    <property type="entry name" value="YceD"/>
    <property type="match status" value="1"/>
</dbReference>
<evidence type="ECO:0000313" key="1">
    <source>
        <dbReference type="EMBL" id="SJZ61721.1"/>
    </source>
</evidence>
<reference evidence="2" key="1">
    <citation type="submission" date="2017-02" db="EMBL/GenBank/DDBJ databases">
        <authorList>
            <person name="Varghese N."/>
            <person name="Submissions S."/>
        </authorList>
    </citation>
    <scope>NUCLEOTIDE SEQUENCE [LARGE SCALE GENOMIC DNA]</scope>
    <source>
        <strain evidence="2">ATCC 51356</strain>
    </source>
</reference>
<gene>
    <name evidence="1" type="ORF">SAMN02745171_00624</name>
</gene>
<dbReference type="InterPro" id="IPR003772">
    <property type="entry name" value="YceD"/>
</dbReference>
<dbReference type="STRING" id="29524.SAMN02745171_00624"/>
<dbReference type="RefSeq" id="WP_078736580.1">
    <property type="nucleotide sequence ID" value="NZ_FUXE01000005.1"/>
</dbReference>
<keyword evidence="2" id="KW-1185">Reference proteome</keyword>
<dbReference type="Proteomes" id="UP000190121">
    <property type="component" value="Unassembled WGS sequence"/>
</dbReference>
<sequence>MAIQKDRFFLALNTLPEGEFSEQFNLDRAFLAQENPFGLLGGELSVTVEGVRTGDKFQLLFIVEGEVNTLCDRCNTPFVLEVSNEFPLSVQLVNAETQEDEEEILISRNEPILNLDSLLFEFAVLTLPMRKAHEEGACPEEVESFYRSQFQEKEDARWSVLKQLNLDTENQE</sequence>
<protein>
    <submittedName>
        <fullName evidence="1">Uncharacterized metal-binding protein YceD, DUF177 family</fullName>
    </submittedName>
</protein>
<accession>A0A1T4M478</accession>
<name>A0A1T4M478_9PORP</name>
<organism evidence="1 2">
    <name type="scientific">Porphyromonas circumdentaria</name>
    <dbReference type="NCBI Taxonomy" id="29524"/>
    <lineage>
        <taxon>Bacteria</taxon>
        <taxon>Pseudomonadati</taxon>
        <taxon>Bacteroidota</taxon>
        <taxon>Bacteroidia</taxon>
        <taxon>Bacteroidales</taxon>
        <taxon>Porphyromonadaceae</taxon>
        <taxon>Porphyromonas</taxon>
    </lineage>
</organism>
<dbReference type="OrthoDB" id="1524821at2"/>